<dbReference type="EMBL" id="FUIG01000013">
    <property type="protein sequence ID" value="SJM29836.1"/>
    <property type="molecule type" value="Genomic_DNA"/>
</dbReference>
<proteinExistence type="predicted"/>
<keyword evidence="2" id="KW-1185">Reference proteome</keyword>
<evidence type="ECO:0000313" key="1">
    <source>
        <dbReference type="EMBL" id="SJM29836.1"/>
    </source>
</evidence>
<protein>
    <submittedName>
        <fullName evidence="1">Uncharacterized protein</fullName>
    </submittedName>
</protein>
<accession>A0A2P9AFC8</accession>
<reference evidence="2" key="1">
    <citation type="submission" date="2016-12" db="EMBL/GenBank/DDBJ databases">
        <authorList>
            <person name="Brunel B."/>
        </authorList>
    </citation>
    <scope>NUCLEOTIDE SEQUENCE [LARGE SCALE GENOMIC DNA]</scope>
</reference>
<name>A0A2P9AFC8_9HYPH</name>
<organism evidence="1 2">
    <name type="scientific">Mesorhizobium delmotii</name>
    <dbReference type="NCBI Taxonomy" id="1631247"/>
    <lineage>
        <taxon>Bacteria</taxon>
        <taxon>Pseudomonadati</taxon>
        <taxon>Pseudomonadota</taxon>
        <taxon>Alphaproteobacteria</taxon>
        <taxon>Hyphomicrobiales</taxon>
        <taxon>Phyllobacteriaceae</taxon>
        <taxon>Mesorhizobium</taxon>
    </lineage>
</organism>
<gene>
    <name evidence="1" type="ORF">BQ8482_111766</name>
</gene>
<dbReference type="AlphaFoldDB" id="A0A2P9AFC8"/>
<evidence type="ECO:0000313" key="2">
    <source>
        <dbReference type="Proteomes" id="UP000245698"/>
    </source>
</evidence>
<sequence length="75" mass="8351">MAHSGLEHGGRILLRPCPTTLVALRVIGQFCMGRQVLRILTARPWCTTPKNLAGLWLSFLWGNHGWRQGSRVTGV</sequence>
<dbReference type="Proteomes" id="UP000245698">
    <property type="component" value="Unassembled WGS sequence"/>
</dbReference>